<evidence type="ECO:0000313" key="2">
    <source>
        <dbReference type="EMBL" id="KAK3332140.1"/>
    </source>
</evidence>
<protein>
    <submittedName>
        <fullName evidence="2">Uncharacterized protein</fullName>
    </submittedName>
</protein>
<comment type="caution">
    <text evidence="2">The sequence shown here is derived from an EMBL/GenBank/DDBJ whole genome shotgun (WGS) entry which is preliminary data.</text>
</comment>
<gene>
    <name evidence="2" type="ORF">B0T19DRAFT_414874</name>
</gene>
<dbReference type="Proteomes" id="UP001286456">
    <property type="component" value="Unassembled WGS sequence"/>
</dbReference>
<reference evidence="2" key="1">
    <citation type="journal article" date="2023" name="Mol. Phylogenet. Evol.">
        <title>Genome-scale phylogeny and comparative genomics of the fungal order Sordariales.</title>
        <authorList>
            <person name="Hensen N."/>
            <person name="Bonometti L."/>
            <person name="Westerberg I."/>
            <person name="Brannstrom I.O."/>
            <person name="Guillou S."/>
            <person name="Cros-Aarteil S."/>
            <person name="Calhoun S."/>
            <person name="Haridas S."/>
            <person name="Kuo A."/>
            <person name="Mondo S."/>
            <person name="Pangilinan J."/>
            <person name="Riley R."/>
            <person name="LaButti K."/>
            <person name="Andreopoulos B."/>
            <person name="Lipzen A."/>
            <person name="Chen C."/>
            <person name="Yan M."/>
            <person name="Daum C."/>
            <person name="Ng V."/>
            <person name="Clum A."/>
            <person name="Steindorff A."/>
            <person name="Ohm R.A."/>
            <person name="Martin F."/>
            <person name="Silar P."/>
            <person name="Natvig D.O."/>
            <person name="Lalanne C."/>
            <person name="Gautier V."/>
            <person name="Ament-Velasquez S.L."/>
            <person name="Kruys A."/>
            <person name="Hutchinson M.I."/>
            <person name="Powell A.J."/>
            <person name="Barry K."/>
            <person name="Miller A.N."/>
            <person name="Grigoriev I.V."/>
            <person name="Debuchy R."/>
            <person name="Gladieux P."/>
            <person name="Hiltunen Thoren M."/>
            <person name="Johannesson H."/>
        </authorList>
    </citation>
    <scope>NUCLEOTIDE SEQUENCE</scope>
    <source>
        <strain evidence="2">SMH4131-1</strain>
    </source>
</reference>
<accession>A0AAE0IWB3</accession>
<feature type="region of interest" description="Disordered" evidence="1">
    <location>
        <begin position="29"/>
        <end position="65"/>
    </location>
</feature>
<evidence type="ECO:0000313" key="3">
    <source>
        <dbReference type="Proteomes" id="UP001286456"/>
    </source>
</evidence>
<feature type="compositionally biased region" description="Polar residues" evidence="1">
    <location>
        <begin position="41"/>
        <end position="51"/>
    </location>
</feature>
<dbReference type="AlphaFoldDB" id="A0AAE0IWB3"/>
<sequence>MGSSQAAVGWWGGSSTWTAVPLPHINLLPQLQPTEPEDKGTSSPFNPSSDPGHQHLGRRSRKPSARRQLNFDNLMTVTGQPGPLPVLPRRFPRKTHRCKATDWTSPPGSARARPRDGLLLEHGEKNHEKDGRGWSLGVKANRGYSTRRLFPFCLFPQYMHVLNINPRKIHADSRNGLAWYTCLPAMD</sequence>
<name>A0AAE0IWB3_9PEZI</name>
<proteinExistence type="predicted"/>
<keyword evidence="3" id="KW-1185">Reference proteome</keyword>
<dbReference type="EMBL" id="JAUEPO010000002">
    <property type="protein sequence ID" value="KAK3332140.1"/>
    <property type="molecule type" value="Genomic_DNA"/>
</dbReference>
<evidence type="ECO:0000256" key="1">
    <source>
        <dbReference type="SAM" id="MobiDB-lite"/>
    </source>
</evidence>
<organism evidence="2 3">
    <name type="scientific">Cercophora scortea</name>
    <dbReference type="NCBI Taxonomy" id="314031"/>
    <lineage>
        <taxon>Eukaryota</taxon>
        <taxon>Fungi</taxon>
        <taxon>Dikarya</taxon>
        <taxon>Ascomycota</taxon>
        <taxon>Pezizomycotina</taxon>
        <taxon>Sordariomycetes</taxon>
        <taxon>Sordariomycetidae</taxon>
        <taxon>Sordariales</taxon>
        <taxon>Lasiosphaeriaceae</taxon>
        <taxon>Cercophora</taxon>
    </lineage>
</organism>
<feature type="compositionally biased region" description="Basic residues" evidence="1">
    <location>
        <begin position="55"/>
        <end position="65"/>
    </location>
</feature>
<reference evidence="2" key="2">
    <citation type="submission" date="2023-06" db="EMBL/GenBank/DDBJ databases">
        <authorList>
            <consortium name="Lawrence Berkeley National Laboratory"/>
            <person name="Haridas S."/>
            <person name="Hensen N."/>
            <person name="Bonometti L."/>
            <person name="Westerberg I."/>
            <person name="Brannstrom I.O."/>
            <person name="Guillou S."/>
            <person name="Cros-Aarteil S."/>
            <person name="Calhoun S."/>
            <person name="Kuo A."/>
            <person name="Mondo S."/>
            <person name="Pangilinan J."/>
            <person name="Riley R."/>
            <person name="Labutti K."/>
            <person name="Andreopoulos B."/>
            <person name="Lipzen A."/>
            <person name="Chen C."/>
            <person name="Yanf M."/>
            <person name="Daum C."/>
            <person name="Ng V."/>
            <person name="Clum A."/>
            <person name="Steindorff A."/>
            <person name="Ohm R."/>
            <person name="Martin F."/>
            <person name="Silar P."/>
            <person name="Natvig D."/>
            <person name="Lalanne C."/>
            <person name="Gautier V."/>
            <person name="Ament-Velasquez S.L."/>
            <person name="Kruys A."/>
            <person name="Hutchinson M.I."/>
            <person name="Powell A.J."/>
            <person name="Barry K."/>
            <person name="Miller A.N."/>
            <person name="Grigoriev I.V."/>
            <person name="Debuchy R."/>
            <person name="Gladieux P."/>
            <person name="Thoren M.H."/>
            <person name="Johannesson H."/>
        </authorList>
    </citation>
    <scope>NUCLEOTIDE SEQUENCE</scope>
    <source>
        <strain evidence="2">SMH4131-1</strain>
    </source>
</reference>